<sequence>MRILVFNENHHELTRPEIAERYPLGIHGTVAAALAERLGPAAEIATATQDQPGYGLTPEAVDAADVLVWWSHLLHADMDDATVARLRRRVLDGMGLVVLHSGAGSKLFTSLMGTSCDRRWRHGEDRHLVWTVKPGHPIAAGIPQPLVIPHDEMYGEPFDIPEPDELVFISSFTGGEVFRSGACYTRGAGRIFYFGAGDQECPVYHQAEVQDVIANAVRWAAPTGPVGGHFVDAPSPVGWWER</sequence>
<proteinExistence type="predicted"/>
<protein>
    <submittedName>
        <fullName evidence="2">Trehalose utilization protein ThuA</fullName>
    </submittedName>
</protein>
<dbReference type="Proteomes" id="UP001500751">
    <property type="component" value="Unassembled WGS sequence"/>
</dbReference>
<dbReference type="SUPFAM" id="SSF52317">
    <property type="entry name" value="Class I glutamine amidotransferase-like"/>
    <property type="match status" value="1"/>
</dbReference>
<dbReference type="InterPro" id="IPR029010">
    <property type="entry name" value="ThuA-like"/>
</dbReference>
<organism evidence="2 3">
    <name type="scientific">Catenulispora yoronensis</name>
    <dbReference type="NCBI Taxonomy" id="450799"/>
    <lineage>
        <taxon>Bacteria</taxon>
        <taxon>Bacillati</taxon>
        <taxon>Actinomycetota</taxon>
        <taxon>Actinomycetes</taxon>
        <taxon>Catenulisporales</taxon>
        <taxon>Catenulisporaceae</taxon>
        <taxon>Catenulispora</taxon>
    </lineage>
</organism>
<dbReference type="InterPro" id="IPR009381">
    <property type="entry name" value="Trehalose_catabolism_ThuA_prok"/>
</dbReference>
<dbReference type="Pfam" id="PF06283">
    <property type="entry name" value="ThuA"/>
    <property type="match status" value="1"/>
</dbReference>
<evidence type="ECO:0000259" key="1">
    <source>
        <dbReference type="Pfam" id="PF06283"/>
    </source>
</evidence>
<keyword evidence="3" id="KW-1185">Reference proteome</keyword>
<comment type="caution">
    <text evidence="2">The sequence shown here is derived from an EMBL/GenBank/DDBJ whole genome shotgun (WGS) entry which is preliminary data.</text>
</comment>
<dbReference type="EMBL" id="BAAAQN010000010">
    <property type="protein sequence ID" value="GAA2024260.1"/>
    <property type="molecule type" value="Genomic_DNA"/>
</dbReference>
<name>A0ABN2TYX0_9ACTN</name>
<evidence type="ECO:0000313" key="2">
    <source>
        <dbReference type="EMBL" id="GAA2024260.1"/>
    </source>
</evidence>
<feature type="domain" description="ThuA-like" evidence="1">
    <location>
        <begin position="25"/>
        <end position="220"/>
    </location>
</feature>
<gene>
    <name evidence="2" type="ORF">GCM10009839_22560</name>
</gene>
<dbReference type="PIRSF" id="PIRSF030013">
    <property type="entry name" value="ThuA"/>
    <property type="match status" value="1"/>
</dbReference>
<dbReference type="InterPro" id="IPR029062">
    <property type="entry name" value="Class_I_gatase-like"/>
</dbReference>
<reference evidence="2 3" key="1">
    <citation type="journal article" date="2019" name="Int. J. Syst. Evol. Microbiol.">
        <title>The Global Catalogue of Microorganisms (GCM) 10K type strain sequencing project: providing services to taxonomists for standard genome sequencing and annotation.</title>
        <authorList>
            <consortium name="The Broad Institute Genomics Platform"/>
            <consortium name="The Broad Institute Genome Sequencing Center for Infectious Disease"/>
            <person name="Wu L."/>
            <person name="Ma J."/>
        </authorList>
    </citation>
    <scope>NUCLEOTIDE SEQUENCE [LARGE SCALE GENOMIC DNA]</scope>
    <source>
        <strain evidence="2 3">JCM 16014</strain>
    </source>
</reference>
<dbReference type="Gene3D" id="3.40.50.880">
    <property type="match status" value="1"/>
</dbReference>
<accession>A0ABN2TYX0</accession>
<evidence type="ECO:0000313" key="3">
    <source>
        <dbReference type="Proteomes" id="UP001500751"/>
    </source>
</evidence>
<dbReference type="RefSeq" id="WP_344665480.1">
    <property type="nucleotide sequence ID" value="NZ_BAAAQN010000010.1"/>
</dbReference>